<keyword evidence="4 6" id="KW-1133">Transmembrane helix</keyword>
<comment type="subcellular location">
    <subcellularLocation>
        <location evidence="1">Cell membrane</location>
        <topology evidence="1">Multi-pass membrane protein</topology>
    </subcellularLocation>
</comment>
<evidence type="ECO:0000259" key="7">
    <source>
        <dbReference type="Pfam" id="PF10035"/>
    </source>
</evidence>
<dbReference type="EMBL" id="FORR01000010">
    <property type="protein sequence ID" value="SFJ47101.1"/>
    <property type="molecule type" value="Genomic_DNA"/>
</dbReference>
<evidence type="ECO:0000256" key="4">
    <source>
        <dbReference type="ARBA" id="ARBA00022989"/>
    </source>
</evidence>
<dbReference type="InterPro" id="IPR019264">
    <property type="entry name" value="DUF2179"/>
</dbReference>
<protein>
    <submittedName>
        <fullName evidence="8">Uncharacterized membrane-anchored protein YitT, contains DUF161 and DUF2179 domains</fullName>
    </submittedName>
</protein>
<dbReference type="InterPro" id="IPR015867">
    <property type="entry name" value="N-reg_PII/ATP_PRibTrfase_C"/>
</dbReference>
<feature type="transmembrane region" description="Helical" evidence="6">
    <location>
        <begin position="98"/>
        <end position="118"/>
    </location>
</feature>
<sequence length="271" mass="29882">MFRIVIIFLASILLAVAYNLFLLPHKVLSTGVSGIAMMTSLLTPVNTGIVNLVLNLPLFILGYLKLGKKFMGYTIFSVLVNSLALVLIPIQPISTDPILSSTFGGVLAGIASGLIFRFSASTGGFDIIGLLLTRKKEFPLGSLLFFMNAVVVFVSGFLFSWDTALYTLLSIFITGKVIDAIHTSHLKLTLMIITSRGEEIKEVLLSRFVRGITMLDGKGAYTNEKRKVLFMIITRHELAEIKKLIKETDPKAFVNIMETVEVMGFFNVNHN</sequence>
<dbReference type="InterPro" id="IPR003740">
    <property type="entry name" value="YitT"/>
</dbReference>
<feature type="transmembrane region" description="Helical" evidence="6">
    <location>
        <begin position="45"/>
        <end position="64"/>
    </location>
</feature>
<evidence type="ECO:0000256" key="1">
    <source>
        <dbReference type="ARBA" id="ARBA00004651"/>
    </source>
</evidence>
<dbReference type="CDD" id="cd16380">
    <property type="entry name" value="YitT_C"/>
    <property type="match status" value="1"/>
</dbReference>
<keyword evidence="5 6" id="KW-0472">Membrane</keyword>
<accession>A0A1I3RPA5</accession>
<keyword evidence="3 6" id="KW-0812">Transmembrane</keyword>
<reference evidence="8 9" key="1">
    <citation type="submission" date="2016-10" db="EMBL/GenBank/DDBJ databases">
        <authorList>
            <person name="de Groot N.N."/>
        </authorList>
    </citation>
    <scope>NUCLEOTIDE SEQUENCE [LARGE SCALE GENOMIC DNA]</scope>
    <source>
        <strain evidence="8 9">DSM 44778</strain>
    </source>
</reference>
<dbReference type="PANTHER" id="PTHR33545:SF5">
    <property type="entry name" value="UPF0750 MEMBRANE PROTEIN YITT"/>
    <property type="match status" value="1"/>
</dbReference>
<proteinExistence type="predicted"/>
<name>A0A1I3RPA5_9BACL</name>
<dbReference type="OrthoDB" id="2417289at2"/>
<feature type="transmembrane region" description="Helical" evidence="6">
    <location>
        <begin position="138"/>
        <end position="158"/>
    </location>
</feature>
<dbReference type="GO" id="GO:0005886">
    <property type="term" value="C:plasma membrane"/>
    <property type="evidence" value="ECO:0007669"/>
    <property type="project" value="UniProtKB-SubCell"/>
</dbReference>
<evidence type="ECO:0000313" key="8">
    <source>
        <dbReference type="EMBL" id="SFJ47101.1"/>
    </source>
</evidence>
<organism evidence="8 9">
    <name type="scientific">Thermoflavimicrobium dichotomicum</name>
    <dbReference type="NCBI Taxonomy" id="46223"/>
    <lineage>
        <taxon>Bacteria</taxon>
        <taxon>Bacillati</taxon>
        <taxon>Bacillota</taxon>
        <taxon>Bacilli</taxon>
        <taxon>Bacillales</taxon>
        <taxon>Thermoactinomycetaceae</taxon>
        <taxon>Thermoflavimicrobium</taxon>
    </lineage>
</organism>
<dbReference type="PANTHER" id="PTHR33545">
    <property type="entry name" value="UPF0750 MEMBRANE PROTEIN YITT-RELATED"/>
    <property type="match status" value="1"/>
</dbReference>
<feature type="transmembrane region" description="Helical" evidence="6">
    <location>
        <begin position="71"/>
        <end position="92"/>
    </location>
</feature>
<feature type="transmembrane region" description="Helical" evidence="6">
    <location>
        <begin position="164"/>
        <end position="181"/>
    </location>
</feature>
<gene>
    <name evidence="8" type="ORF">SAMN05421852_11090</name>
</gene>
<evidence type="ECO:0000256" key="6">
    <source>
        <dbReference type="SAM" id="Phobius"/>
    </source>
</evidence>
<dbReference type="RefSeq" id="WP_093230380.1">
    <property type="nucleotide sequence ID" value="NZ_FORR01000010.1"/>
</dbReference>
<keyword evidence="2" id="KW-1003">Cell membrane</keyword>
<dbReference type="Gene3D" id="3.30.70.120">
    <property type="match status" value="1"/>
</dbReference>
<dbReference type="Proteomes" id="UP000199545">
    <property type="component" value="Unassembled WGS sequence"/>
</dbReference>
<evidence type="ECO:0000313" key="9">
    <source>
        <dbReference type="Proteomes" id="UP000199545"/>
    </source>
</evidence>
<evidence type="ECO:0000256" key="5">
    <source>
        <dbReference type="ARBA" id="ARBA00023136"/>
    </source>
</evidence>
<keyword evidence="9" id="KW-1185">Reference proteome</keyword>
<evidence type="ECO:0000256" key="2">
    <source>
        <dbReference type="ARBA" id="ARBA00022475"/>
    </source>
</evidence>
<dbReference type="InterPro" id="IPR051461">
    <property type="entry name" value="UPF0750_membrane"/>
</dbReference>
<dbReference type="Pfam" id="PF10035">
    <property type="entry name" value="DUF2179"/>
    <property type="match status" value="1"/>
</dbReference>
<feature type="domain" description="DUF2179" evidence="7">
    <location>
        <begin position="210"/>
        <end position="264"/>
    </location>
</feature>
<dbReference type="PIRSF" id="PIRSF006483">
    <property type="entry name" value="Membrane_protein_YitT"/>
    <property type="match status" value="1"/>
</dbReference>
<dbReference type="Pfam" id="PF02588">
    <property type="entry name" value="YitT_membrane"/>
    <property type="match status" value="1"/>
</dbReference>
<dbReference type="AlphaFoldDB" id="A0A1I3RPA5"/>
<evidence type="ECO:0000256" key="3">
    <source>
        <dbReference type="ARBA" id="ARBA00022692"/>
    </source>
</evidence>